<proteinExistence type="predicted"/>
<dbReference type="HOGENOM" id="CLU_069208_0_2_1"/>
<dbReference type="Pfam" id="PF03357">
    <property type="entry name" value="Snf7"/>
    <property type="match status" value="1"/>
</dbReference>
<feature type="region of interest" description="Disordered" evidence="1">
    <location>
        <begin position="289"/>
        <end position="310"/>
    </location>
</feature>
<dbReference type="EMBL" id="KI966425">
    <property type="protein sequence ID" value="EWC45678.1"/>
    <property type="molecule type" value="Genomic_DNA"/>
</dbReference>
<reference evidence="2 3" key="1">
    <citation type="submission" date="2013-05" db="EMBL/GenBank/DDBJ databases">
        <title>Drechslerella stenobrocha genome reveals carnivorous origination and mechanical trapping mechanism of predatory fungi.</title>
        <authorList>
            <person name="Liu X."/>
            <person name="Zhang W."/>
            <person name="Liu K."/>
        </authorList>
    </citation>
    <scope>NUCLEOTIDE SEQUENCE [LARGE SCALE GENOMIC DNA]</scope>
    <source>
        <strain evidence="2 3">248</strain>
    </source>
</reference>
<dbReference type="OrthoDB" id="2329734at2759"/>
<dbReference type="Gene3D" id="6.10.140.1230">
    <property type="match status" value="1"/>
</dbReference>
<organism evidence="2 3">
    <name type="scientific">Drechslerella stenobrocha 248</name>
    <dbReference type="NCBI Taxonomy" id="1043628"/>
    <lineage>
        <taxon>Eukaryota</taxon>
        <taxon>Fungi</taxon>
        <taxon>Dikarya</taxon>
        <taxon>Ascomycota</taxon>
        <taxon>Pezizomycotina</taxon>
        <taxon>Orbiliomycetes</taxon>
        <taxon>Orbiliales</taxon>
        <taxon>Orbiliaceae</taxon>
        <taxon>Drechslerella</taxon>
    </lineage>
</organism>
<dbReference type="Proteomes" id="UP000024837">
    <property type="component" value="Unassembled WGS sequence"/>
</dbReference>
<keyword evidence="3" id="KW-1185">Reference proteome</keyword>
<protein>
    <recommendedName>
        <fullName evidence="4">Vacuolar protein-sorting-associated protein 24</fullName>
    </recommendedName>
</protein>
<dbReference type="PANTHER" id="PTHR10476">
    <property type="entry name" value="CHARGED MULTIVESICULAR BODY PROTEIN"/>
    <property type="match status" value="1"/>
</dbReference>
<dbReference type="AlphaFoldDB" id="W7I0E1"/>
<accession>W7I0E1</accession>
<evidence type="ECO:0008006" key="4">
    <source>
        <dbReference type="Google" id="ProtNLM"/>
    </source>
</evidence>
<dbReference type="InterPro" id="IPR005024">
    <property type="entry name" value="Snf7_fam"/>
</dbReference>
<evidence type="ECO:0000313" key="3">
    <source>
        <dbReference type="Proteomes" id="UP000024837"/>
    </source>
</evidence>
<feature type="region of interest" description="Disordered" evidence="1">
    <location>
        <begin position="1"/>
        <end position="93"/>
    </location>
</feature>
<evidence type="ECO:0000313" key="2">
    <source>
        <dbReference type="EMBL" id="EWC45678.1"/>
    </source>
</evidence>
<sequence>MSAARVALGGVGSEQPSRSDSPTHPTLDVTNPSSCDPRPHHPANGFTHRRTGSTPLPTAEASPSPADHHHSIHASIHQPDQTEPPARSAVASPTVTHATMETIKGLFWKPDPAEQLRKCNSLIRTNARALDRQIYTLKTLETKTKTQIKTASTRPQRAGMPPSSLEIRLLARELVRIRRQHARLTTSKAQLESVGMQVREAFAVRKIQGSMKTSTQVMRDVNALVRLPELTGTMQELSQVLIAAKVMEEMAEDAMPMSLEGELEEEEGEEEVDKVISELVGERFGEGVAVPEDLPTPAGQEPATAVDDQVDLQEMRSRLEQLRS</sequence>
<feature type="compositionally biased region" description="Polar residues" evidence="1">
    <location>
        <begin position="14"/>
        <end position="34"/>
    </location>
</feature>
<gene>
    <name evidence="2" type="ORF">DRE_05239</name>
</gene>
<name>W7I0E1_9PEZI</name>
<dbReference type="GO" id="GO:0007034">
    <property type="term" value="P:vacuolar transport"/>
    <property type="evidence" value="ECO:0007669"/>
    <property type="project" value="InterPro"/>
</dbReference>
<evidence type="ECO:0000256" key="1">
    <source>
        <dbReference type="SAM" id="MobiDB-lite"/>
    </source>
</evidence>